<feature type="domain" description="ABC transporter" evidence="6">
    <location>
        <begin position="2"/>
        <end position="239"/>
    </location>
</feature>
<sequence length="251" mass="26164">MIVAKGLRYTHPGTPAGTPPALDGAEFSVPPGALLCLCGVNGSGKSTLLQLLAGLLRAEGGTLDVAGHHCPGAEAALRRHAALVLQDADMQMLGATVAEDLLLTAPPAHTPQGATALAAAREAADRFGLAAHWDSPVHTLSYGQKRKLCLAAALLAAPGLLLLDEPFSGLDHPAALELRDILARNRAAGLTQVVSVHELEPVVDMADLMLVLDGGRQVLFGPPAAVLDRVRAHGIRPPCSWTARREIVPYE</sequence>
<dbReference type="InterPro" id="IPR003593">
    <property type="entry name" value="AAA+_ATPase"/>
</dbReference>
<dbReference type="Pfam" id="PF00005">
    <property type="entry name" value="ABC_tran"/>
    <property type="match status" value="1"/>
</dbReference>
<dbReference type="Proteomes" id="UP001194469">
    <property type="component" value="Unassembled WGS sequence"/>
</dbReference>
<dbReference type="InterPro" id="IPR050763">
    <property type="entry name" value="ABC_transporter_ATP-binding"/>
</dbReference>
<keyword evidence="4" id="KW-0547">Nucleotide-binding</keyword>
<dbReference type="SUPFAM" id="SSF52540">
    <property type="entry name" value="P-loop containing nucleoside triphosphate hydrolases"/>
    <property type="match status" value="1"/>
</dbReference>
<dbReference type="SMART" id="SM00382">
    <property type="entry name" value="AAA"/>
    <property type="match status" value="1"/>
</dbReference>
<evidence type="ECO:0000256" key="3">
    <source>
        <dbReference type="ARBA" id="ARBA00022458"/>
    </source>
</evidence>
<keyword evidence="2" id="KW-0813">Transport</keyword>
<reference evidence="7 8" key="1">
    <citation type="submission" date="2019-08" db="EMBL/GenBank/DDBJ databases">
        <authorList>
            <person name="Luo N."/>
        </authorList>
    </citation>
    <scope>NUCLEOTIDE SEQUENCE [LARGE SCALE GENOMIC DNA]</scope>
    <source>
        <strain evidence="7 8">NCIMB 9442</strain>
    </source>
</reference>
<dbReference type="PANTHER" id="PTHR42711">
    <property type="entry name" value="ABC TRANSPORTER ATP-BINDING PROTEIN"/>
    <property type="match status" value="1"/>
</dbReference>
<evidence type="ECO:0000256" key="2">
    <source>
        <dbReference type="ARBA" id="ARBA00022448"/>
    </source>
</evidence>
<protein>
    <submittedName>
        <fullName evidence="7">ATP-binding cassette domain-containing protein</fullName>
    </submittedName>
</protein>
<dbReference type="PROSITE" id="PS00211">
    <property type="entry name" value="ABC_TRANSPORTER_1"/>
    <property type="match status" value="1"/>
</dbReference>
<dbReference type="EMBL" id="VRYY01000475">
    <property type="protein sequence ID" value="MBG3878126.1"/>
    <property type="molecule type" value="Genomic_DNA"/>
</dbReference>
<keyword evidence="8" id="KW-1185">Reference proteome</keyword>
<keyword evidence="5 7" id="KW-0067">ATP-binding</keyword>
<dbReference type="GO" id="GO:0005524">
    <property type="term" value="F:ATP binding"/>
    <property type="evidence" value="ECO:0007669"/>
    <property type="project" value="UniProtKB-KW"/>
</dbReference>
<dbReference type="InterPro" id="IPR003439">
    <property type="entry name" value="ABC_transporter-like_ATP-bd"/>
</dbReference>
<organism evidence="7 8">
    <name type="scientific">Nitratidesulfovibrio oxamicus</name>
    <dbReference type="NCBI Taxonomy" id="32016"/>
    <lineage>
        <taxon>Bacteria</taxon>
        <taxon>Pseudomonadati</taxon>
        <taxon>Thermodesulfobacteriota</taxon>
        <taxon>Desulfovibrionia</taxon>
        <taxon>Desulfovibrionales</taxon>
        <taxon>Desulfovibrionaceae</taxon>
        <taxon>Nitratidesulfovibrio</taxon>
    </lineage>
</organism>
<accession>A0ABS0J6R5</accession>
<dbReference type="Gene3D" id="3.40.50.300">
    <property type="entry name" value="P-loop containing nucleotide triphosphate hydrolases"/>
    <property type="match status" value="1"/>
</dbReference>
<evidence type="ECO:0000256" key="1">
    <source>
        <dbReference type="ARBA" id="ARBA00005417"/>
    </source>
</evidence>
<comment type="similarity">
    <text evidence="1">Belongs to the ABC transporter superfamily.</text>
</comment>
<evidence type="ECO:0000259" key="6">
    <source>
        <dbReference type="PROSITE" id="PS50893"/>
    </source>
</evidence>
<gene>
    <name evidence="7" type="ORF">FVW20_14185</name>
</gene>
<comment type="caution">
    <text evidence="7">The sequence shown here is derived from an EMBL/GenBank/DDBJ whole genome shotgun (WGS) entry which is preliminary data.</text>
</comment>
<dbReference type="InterPro" id="IPR027417">
    <property type="entry name" value="P-loop_NTPase"/>
</dbReference>
<name>A0ABS0J6R5_9BACT</name>
<keyword evidence="3" id="KW-0536">Nodulation</keyword>
<evidence type="ECO:0000313" key="7">
    <source>
        <dbReference type="EMBL" id="MBG3878126.1"/>
    </source>
</evidence>
<dbReference type="PANTHER" id="PTHR42711:SF5">
    <property type="entry name" value="ABC TRANSPORTER ATP-BINDING PROTEIN NATA"/>
    <property type="match status" value="1"/>
</dbReference>
<evidence type="ECO:0000256" key="5">
    <source>
        <dbReference type="ARBA" id="ARBA00022840"/>
    </source>
</evidence>
<dbReference type="PROSITE" id="PS50893">
    <property type="entry name" value="ABC_TRANSPORTER_2"/>
    <property type="match status" value="1"/>
</dbReference>
<dbReference type="RefSeq" id="WP_196610124.1">
    <property type="nucleotide sequence ID" value="NZ_VRYY01000475.1"/>
</dbReference>
<dbReference type="InterPro" id="IPR017871">
    <property type="entry name" value="ABC_transporter-like_CS"/>
</dbReference>
<proteinExistence type="inferred from homology"/>
<evidence type="ECO:0000313" key="8">
    <source>
        <dbReference type="Proteomes" id="UP001194469"/>
    </source>
</evidence>
<evidence type="ECO:0000256" key="4">
    <source>
        <dbReference type="ARBA" id="ARBA00022741"/>
    </source>
</evidence>